<reference evidence="1 2" key="1">
    <citation type="submission" date="2024-09" db="EMBL/GenBank/DDBJ databases">
        <title>Chromosome-scale assembly of Riccia fluitans.</title>
        <authorList>
            <person name="Paukszto L."/>
            <person name="Sawicki J."/>
            <person name="Karawczyk K."/>
            <person name="Piernik-Szablinska J."/>
            <person name="Szczecinska M."/>
            <person name="Mazdziarz M."/>
        </authorList>
    </citation>
    <scope>NUCLEOTIDE SEQUENCE [LARGE SCALE GENOMIC DNA]</scope>
    <source>
        <strain evidence="1">Rf_01</strain>
        <tissue evidence="1">Aerial parts of the thallus</tissue>
    </source>
</reference>
<protein>
    <submittedName>
        <fullName evidence="1">Uncharacterized protein</fullName>
    </submittedName>
</protein>
<evidence type="ECO:0000313" key="1">
    <source>
        <dbReference type="EMBL" id="KAL2620943.1"/>
    </source>
</evidence>
<keyword evidence="2" id="KW-1185">Reference proteome</keyword>
<dbReference type="EMBL" id="JBHFFA010000006">
    <property type="protein sequence ID" value="KAL2620943.1"/>
    <property type="molecule type" value="Genomic_DNA"/>
</dbReference>
<dbReference type="AlphaFoldDB" id="A0ABD1Y2N3"/>
<organism evidence="1 2">
    <name type="scientific">Riccia fluitans</name>
    <dbReference type="NCBI Taxonomy" id="41844"/>
    <lineage>
        <taxon>Eukaryota</taxon>
        <taxon>Viridiplantae</taxon>
        <taxon>Streptophyta</taxon>
        <taxon>Embryophyta</taxon>
        <taxon>Marchantiophyta</taxon>
        <taxon>Marchantiopsida</taxon>
        <taxon>Marchantiidae</taxon>
        <taxon>Marchantiales</taxon>
        <taxon>Ricciaceae</taxon>
        <taxon>Riccia</taxon>
    </lineage>
</organism>
<evidence type="ECO:0000313" key="2">
    <source>
        <dbReference type="Proteomes" id="UP001605036"/>
    </source>
</evidence>
<dbReference type="Proteomes" id="UP001605036">
    <property type="component" value="Unassembled WGS sequence"/>
</dbReference>
<gene>
    <name evidence="1" type="ORF">R1flu_001148</name>
</gene>
<sequence length="70" mass="7804">MDPSTRYPRSAVAQSDELQMEMCLLAISSVAGIAPSRVKSGMEIREDSPWNLSPAHCERALDLNPTFRIR</sequence>
<comment type="caution">
    <text evidence="1">The sequence shown here is derived from an EMBL/GenBank/DDBJ whole genome shotgun (WGS) entry which is preliminary data.</text>
</comment>
<accession>A0ABD1Y2N3</accession>
<proteinExistence type="predicted"/>
<name>A0ABD1Y2N3_9MARC</name>